<keyword evidence="3 6" id="KW-0812">Transmembrane</keyword>
<keyword evidence="2" id="KW-1003">Cell membrane</keyword>
<feature type="transmembrane region" description="Helical" evidence="6">
    <location>
        <begin position="14"/>
        <end position="37"/>
    </location>
</feature>
<dbReference type="EMBL" id="CP002826">
    <property type="protein sequence ID" value="AEI05430.1"/>
    <property type="molecule type" value="Genomic_DNA"/>
</dbReference>
<keyword evidence="9" id="KW-1185">Reference proteome</keyword>
<dbReference type="Pfam" id="PF00482">
    <property type="entry name" value="T2SSF"/>
    <property type="match status" value="1"/>
</dbReference>
<protein>
    <submittedName>
        <fullName evidence="8">Flp pilus assembly protein TadC</fullName>
    </submittedName>
</protein>
<dbReference type="eggNOG" id="COG2064">
    <property type="taxonomic scope" value="Bacteria"/>
</dbReference>
<dbReference type="Proteomes" id="UP000007730">
    <property type="component" value="Chromosome"/>
</dbReference>
<dbReference type="PANTHER" id="PTHR35007:SF2">
    <property type="entry name" value="PILUS ASSEMBLE PROTEIN"/>
    <property type="match status" value="1"/>
</dbReference>
<sequence>MLDLLIDKLHDTQFLTMTFAAIAASATAYALISPMFAGDGLARRMKAVASERERMRQRERERMNRNEKVTLRQSPKQVVQRVVERFNLGKWLAQEEAKEKLIMAGYRGHAPYVTFLFFRLVAPVVFLIATALYIFVILNLEQTMTIKIGICILAAWLGMQAPMLFLKNAISKRQLSIKRAFPDALDLLLICVESGMSIEAAFRKVSVEIGSQSVPLAEELTLTTAELSYLQDRKMAYENLQKRTGLEGVKSVCMALMQSERYGTPLGQTLRVMAQENRDMRMNEAEKKAASLPPKLTVPMIVFFLPVLFVVILGPTWIKVAAYMK</sequence>
<proteinExistence type="predicted"/>
<feature type="transmembrane region" description="Helical" evidence="6">
    <location>
        <begin position="296"/>
        <end position="318"/>
    </location>
</feature>
<dbReference type="RefSeq" id="WP_012564552.1">
    <property type="nucleotide sequence ID" value="NC_011386.1"/>
</dbReference>
<dbReference type="InterPro" id="IPR018076">
    <property type="entry name" value="T2SS_GspF_dom"/>
</dbReference>
<feature type="transmembrane region" description="Helical" evidence="6">
    <location>
        <begin position="144"/>
        <end position="166"/>
    </location>
</feature>
<evidence type="ECO:0000256" key="2">
    <source>
        <dbReference type="ARBA" id="ARBA00022475"/>
    </source>
</evidence>
<comment type="subcellular location">
    <subcellularLocation>
        <location evidence="1">Cell membrane</location>
        <topology evidence="1">Multi-pass membrane protein</topology>
    </subcellularLocation>
</comment>
<reference evidence="8 9" key="1">
    <citation type="journal article" date="2011" name="J. Bacteriol.">
        <title>Complete genome sequences of the chemolithoautotrophic Oligotropha carboxidovorans strains OM4 and OM5.</title>
        <authorList>
            <person name="Volland S."/>
            <person name="Rachinger M."/>
            <person name="Strittmatter A."/>
            <person name="Daniel R."/>
            <person name="Gottschalk G."/>
            <person name="Meyer O."/>
        </authorList>
    </citation>
    <scope>NUCLEOTIDE SEQUENCE [LARGE SCALE GENOMIC DNA]</scope>
    <source>
        <strain evidence="9">ATCC 49405 / DSM 1227 / KCTC 32145 / OM5</strain>
    </source>
</reference>
<evidence type="ECO:0000256" key="4">
    <source>
        <dbReference type="ARBA" id="ARBA00022989"/>
    </source>
</evidence>
<dbReference type="PATRIC" id="fig|504832.7.peg.740"/>
<dbReference type="PANTHER" id="PTHR35007">
    <property type="entry name" value="INTEGRAL MEMBRANE PROTEIN-RELATED"/>
    <property type="match status" value="1"/>
</dbReference>
<dbReference type="KEGG" id="ocg:OCA5_c07070"/>
<dbReference type="STRING" id="504832.OCA5_c07070"/>
<keyword evidence="5 6" id="KW-0472">Membrane</keyword>
<evidence type="ECO:0000256" key="1">
    <source>
        <dbReference type="ARBA" id="ARBA00004651"/>
    </source>
</evidence>
<dbReference type="KEGG" id="oca:OCAR_7424"/>
<accession>B6JJD3</accession>
<gene>
    <name evidence="8" type="primary">tadC</name>
    <name evidence="8" type="ordered locus">OCA5_c07070</name>
</gene>
<feature type="domain" description="Type II secretion system protein GspF" evidence="7">
    <location>
        <begin position="185"/>
        <end position="313"/>
    </location>
</feature>
<keyword evidence="4 6" id="KW-1133">Transmembrane helix</keyword>
<evidence type="ECO:0000259" key="7">
    <source>
        <dbReference type="Pfam" id="PF00482"/>
    </source>
</evidence>
<evidence type="ECO:0000256" key="6">
    <source>
        <dbReference type="SAM" id="Phobius"/>
    </source>
</evidence>
<feature type="transmembrane region" description="Helical" evidence="6">
    <location>
        <begin position="116"/>
        <end position="138"/>
    </location>
</feature>
<dbReference type="GO" id="GO:0005886">
    <property type="term" value="C:plasma membrane"/>
    <property type="evidence" value="ECO:0007669"/>
    <property type="project" value="UniProtKB-SubCell"/>
</dbReference>
<dbReference type="OrthoDB" id="9810662at2"/>
<dbReference type="AlphaFoldDB" id="B6JJD3"/>
<evidence type="ECO:0000256" key="3">
    <source>
        <dbReference type="ARBA" id="ARBA00022692"/>
    </source>
</evidence>
<name>B6JJD3_AFIC5</name>
<dbReference type="HOGENOM" id="CLU_056917_0_0_5"/>
<evidence type="ECO:0000313" key="8">
    <source>
        <dbReference type="EMBL" id="AEI05430.1"/>
    </source>
</evidence>
<organism evidence="8 9">
    <name type="scientific">Afipia carboxidovorans (strain ATCC 49405 / DSM 1227 / KCTC 32145 / OM5)</name>
    <name type="common">Oligotropha carboxidovorans</name>
    <dbReference type="NCBI Taxonomy" id="504832"/>
    <lineage>
        <taxon>Bacteria</taxon>
        <taxon>Pseudomonadati</taxon>
        <taxon>Pseudomonadota</taxon>
        <taxon>Alphaproteobacteria</taxon>
        <taxon>Hyphomicrobiales</taxon>
        <taxon>Nitrobacteraceae</taxon>
        <taxon>Afipia</taxon>
    </lineage>
</organism>
<evidence type="ECO:0000256" key="5">
    <source>
        <dbReference type="ARBA" id="ARBA00023136"/>
    </source>
</evidence>
<evidence type="ECO:0000313" key="9">
    <source>
        <dbReference type="Proteomes" id="UP000007730"/>
    </source>
</evidence>